<evidence type="ECO:0008006" key="3">
    <source>
        <dbReference type="Google" id="ProtNLM"/>
    </source>
</evidence>
<dbReference type="Proteomes" id="UP000799770">
    <property type="component" value="Unassembled WGS sequence"/>
</dbReference>
<organism evidence="1 2">
    <name type="scientific">Lophiotrema nucula</name>
    <dbReference type="NCBI Taxonomy" id="690887"/>
    <lineage>
        <taxon>Eukaryota</taxon>
        <taxon>Fungi</taxon>
        <taxon>Dikarya</taxon>
        <taxon>Ascomycota</taxon>
        <taxon>Pezizomycotina</taxon>
        <taxon>Dothideomycetes</taxon>
        <taxon>Pleosporomycetidae</taxon>
        <taxon>Pleosporales</taxon>
        <taxon>Lophiotremataceae</taxon>
        <taxon>Lophiotrema</taxon>
    </lineage>
</organism>
<dbReference type="AlphaFoldDB" id="A0A6A5YGT1"/>
<dbReference type="OrthoDB" id="194358at2759"/>
<sequence>MEHKLYEYEQFRGERTIRLLKALPPVHGEFACEIVQAEIDDPPPYVALSYVWGIPITNCIFYVSDKRGAIIESLQSALFDTLGFLSEYRIAGLGGDTVFSQDEILLWADAILY</sequence>
<evidence type="ECO:0000313" key="2">
    <source>
        <dbReference type="Proteomes" id="UP000799770"/>
    </source>
</evidence>
<protein>
    <recommendedName>
        <fullName evidence="3">Heterokaryon incompatibility domain-containing protein</fullName>
    </recommendedName>
</protein>
<name>A0A6A5YGT1_9PLEO</name>
<dbReference type="EMBL" id="ML977377">
    <property type="protein sequence ID" value="KAF2105547.1"/>
    <property type="molecule type" value="Genomic_DNA"/>
</dbReference>
<evidence type="ECO:0000313" key="1">
    <source>
        <dbReference type="EMBL" id="KAF2105547.1"/>
    </source>
</evidence>
<keyword evidence="2" id="KW-1185">Reference proteome</keyword>
<proteinExistence type="predicted"/>
<gene>
    <name evidence="1" type="ORF">BDV96DRAFT_608120</name>
</gene>
<accession>A0A6A5YGT1</accession>
<reference evidence="1" key="1">
    <citation type="journal article" date="2020" name="Stud. Mycol.">
        <title>101 Dothideomycetes genomes: a test case for predicting lifestyles and emergence of pathogens.</title>
        <authorList>
            <person name="Haridas S."/>
            <person name="Albert R."/>
            <person name="Binder M."/>
            <person name="Bloem J."/>
            <person name="Labutti K."/>
            <person name="Salamov A."/>
            <person name="Andreopoulos B."/>
            <person name="Baker S."/>
            <person name="Barry K."/>
            <person name="Bills G."/>
            <person name="Bluhm B."/>
            <person name="Cannon C."/>
            <person name="Castanera R."/>
            <person name="Culley D."/>
            <person name="Daum C."/>
            <person name="Ezra D."/>
            <person name="Gonzalez J."/>
            <person name="Henrissat B."/>
            <person name="Kuo A."/>
            <person name="Liang C."/>
            <person name="Lipzen A."/>
            <person name="Lutzoni F."/>
            <person name="Magnuson J."/>
            <person name="Mondo S."/>
            <person name="Nolan M."/>
            <person name="Ohm R."/>
            <person name="Pangilinan J."/>
            <person name="Park H.-J."/>
            <person name="Ramirez L."/>
            <person name="Alfaro M."/>
            <person name="Sun H."/>
            <person name="Tritt A."/>
            <person name="Yoshinaga Y."/>
            <person name="Zwiers L.-H."/>
            <person name="Turgeon B."/>
            <person name="Goodwin S."/>
            <person name="Spatafora J."/>
            <person name="Crous P."/>
            <person name="Grigoriev I."/>
        </authorList>
    </citation>
    <scope>NUCLEOTIDE SEQUENCE</scope>
    <source>
        <strain evidence="1">CBS 627.86</strain>
    </source>
</reference>